<evidence type="ECO:0000256" key="1">
    <source>
        <dbReference type="ARBA" id="ARBA00022679"/>
    </source>
</evidence>
<dbReference type="NCBIfam" id="TIGR00125">
    <property type="entry name" value="cyt_tran_rel"/>
    <property type="match status" value="1"/>
</dbReference>
<dbReference type="EMBL" id="UINC01185748">
    <property type="protein sequence ID" value="SVD97609.1"/>
    <property type="molecule type" value="Genomic_DNA"/>
</dbReference>
<evidence type="ECO:0000259" key="3">
    <source>
        <dbReference type="Pfam" id="PF01467"/>
    </source>
</evidence>
<feature type="non-terminal residue" evidence="4">
    <location>
        <position position="232"/>
    </location>
</feature>
<dbReference type="GO" id="GO:0005524">
    <property type="term" value="F:ATP binding"/>
    <property type="evidence" value="ECO:0007669"/>
    <property type="project" value="InterPro"/>
</dbReference>
<keyword evidence="2" id="KW-0548">Nucleotidyltransferase</keyword>
<keyword evidence="1" id="KW-0808">Transferase</keyword>
<dbReference type="PANTHER" id="PTHR43793">
    <property type="entry name" value="FAD SYNTHASE"/>
    <property type="match status" value="1"/>
</dbReference>
<gene>
    <name evidence="4" type="ORF">METZ01_LOCUS450463</name>
</gene>
<dbReference type="AlphaFoldDB" id="A0A382ZQW0"/>
<dbReference type="InterPro" id="IPR004821">
    <property type="entry name" value="Cyt_trans-like"/>
</dbReference>
<evidence type="ECO:0000313" key="4">
    <source>
        <dbReference type="EMBL" id="SVD97609.1"/>
    </source>
</evidence>
<accession>A0A382ZQW0</accession>
<dbReference type="Gene3D" id="3.40.50.620">
    <property type="entry name" value="HUPs"/>
    <property type="match status" value="1"/>
</dbReference>
<dbReference type="Pfam" id="PF01467">
    <property type="entry name" value="CTP_transf_like"/>
    <property type="match status" value="1"/>
</dbReference>
<organism evidence="4">
    <name type="scientific">marine metagenome</name>
    <dbReference type="NCBI Taxonomy" id="408172"/>
    <lineage>
        <taxon>unclassified sequences</taxon>
        <taxon>metagenomes</taxon>
        <taxon>ecological metagenomes</taxon>
    </lineage>
</organism>
<evidence type="ECO:0000256" key="2">
    <source>
        <dbReference type="ARBA" id="ARBA00022695"/>
    </source>
</evidence>
<dbReference type="PANTHER" id="PTHR43793:SF1">
    <property type="entry name" value="FAD SYNTHASE"/>
    <property type="match status" value="1"/>
</dbReference>
<name>A0A382ZQW0_9ZZZZ</name>
<dbReference type="Gene3D" id="3.30.1490.20">
    <property type="entry name" value="ATP-grasp fold, A domain"/>
    <property type="match status" value="1"/>
</dbReference>
<feature type="domain" description="Cytidyltransferase-like" evidence="3">
    <location>
        <begin position="11"/>
        <end position="99"/>
    </location>
</feature>
<protein>
    <recommendedName>
        <fullName evidence="3">Cytidyltransferase-like domain-containing protein</fullName>
    </recommendedName>
</protein>
<dbReference type="InterPro" id="IPR014729">
    <property type="entry name" value="Rossmann-like_a/b/a_fold"/>
</dbReference>
<sequence>MKIAYTYVAIDIFHYGHLKLLESAKSNADLHICGLLSDEVCINWNGNLIMNYDERFGILSSLNCVDEVIEQSSIDPTHNLQTIHDQNPDAEIILFQGHQEWKNMPGTEYIKSIGGKVIKPEFYPRLTRGFIKSELSKASSKSEFDIESYMLGNISFFSFNNTTKAKTLESLEPLLKKSQIEELFIFTTLQWEKYSTRIINEIENRFSDKIIVRSSSSAEDSLKTSNAGLFHS</sequence>
<dbReference type="InterPro" id="IPR050385">
    <property type="entry name" value="Archaeal_FAD_synthase"/>
</dbReference>
<reference evidence="4" key="1">
    <citation type="submission" date="2018-05" db="EMBL/GenBank/DDBJ databases">
        <authorList>
            <person name="Lanie J.A."/>
            <person name="Ng W.-L."/>
            <person name="Kazmierczak K.M."/>
            <person name="Andrzejewski T.M."/>
            <person name="Davidsen T.M."/>
            <person name="Wayne K.J."/>
            <person name="Tettelin H."/>
            <person name="Glass J.I."/>
            <person name="Rusch D."/>
            <person name="Podicherti R."/>
            <person name="Tsui H.-C.T."/>
            <person name="Winkler M.E."/>
        </authorList>
    </citation>
    <scope>NUCLEOTIDE SEQUENCE</scope>
</reference>
<dbReference type="GO" id="GO:0016779">
    <property type="term" value="F:nucleotidyltransferase activity"/>
    <property type="evidence" value="ECO:0007669"/>
    <property type="project" value="UniProtKB-KW"/>
</dbReference>
<dbReference type="InterPro" id="IPR013815">
    <property type="entry name" value="ATP_grasp_subdomain_1"/>
</dbReference>
<proteinExistence type="predicted"/>
<dbReference type="SUPFAM" id="SSF52374">
    <property type="entry name" value="Nucleotidylyl transferase"/>
    <property type="match status" value="1"/>
</dbReference>